<dbReference type="Proteomes" id="UP000287605">
    <property type="component" value="Unassembled WGS sequence"/>
</dbReference>
<keyword evidence="2" id="KW-1185">Reference proteome</keyword>
<dbReference type="AlphaFoldDB" id="A0A430APD6"/>
<evidence type="ECO:0000313" key="2">
    <source>
        <dbReference type="Proteomes" id="UP000287605"/>
    </source>
</evidence>
<gene>
    <name evidence="1" type="ORF">CBF29_10415</name>
</gene>
<evidence type="ECO:0000313" key="1">
    <source>
        <dbReference type="EMBL" id="RSU09981.1"/>
    </source>
</evidence>
<sequence>MTLVLRNRGLCINHKKVFRIMKKLGLTVIKFTKKYRKYNSYRGSVGRIAENRIYRKFYTSIAHQKISTDTTEFKYYKKDANGILVIKKLYLDPYLDIFNSEIISYSISHSPSAVSIKSIQLEAIEKTNDCPFRRTFHSD</sequence>
<protein>
    <recommendedName>
        <fullName evidence="3">HTH-like domain-containing protein</fullName>
    </recommendedName>
</protein>
<organism evidence="1 2">
    <name type="scientific">Vagococcus elongatus</name>
    <dbReference type="NCBI Taxonomy" id="180344"/>
    <lineage>
        <taxon>Bacteria</taxon>
        <taxon>Bacillati</taxon>
        <taxon>Bacillota</taxon>
        <taxon>Bacilli</taxon>
        <taxon>Lactobacillales</taxon>
        <taxon>Enterococcaceae</taxon>
        <taxon>Vagococcus</taxon>
    </lineage>
</organism>
<accession>A0A430APD6</accession>
<reference evidence="1 2" key="1">
    <citation type="submission" date="2017-05" db="EMBL/GenBank/DDBJ databases">
        <title>Vagococcus spp. assemblies.</title>
        <authorList>
            <person name="Gulvik C.A."/>
        </authorList>
    </citation>
    <scope>NUCLEOTIDE SEQUENCE [LARGE SCALE GENOMIC DNA]</scope>
    <source>
        <strain evidence="1 2">CCUG 51432</strain>
    </source>
</reference>
<dbReference type="EMBL" id="NGKA01000017">
    <property type="protein sequence ID" value="RSU09981.1"/>
    <property type="molecule type" value="Genomic_DNA"/>
</dbReference>
<dbReference type="OrthoDB" id="9781005at2"/>
<evidence type="ECO:0008006" key="3">
    <source>
        <dbReference type="Google" id="ProtNLM"/>
    </source>
</evidence>
<proteinExistence type="predicted"/>
<name>A0A430APD6_9ENTE</name>
<comment type="caution">
    <text evidence="1">The sequence shown here is derived from an EMBL/GenBank/DDBJ whole genome shotgun (WGS) entry which is preliminary data.</text>
</comment>